<name>A0A4R7EPR3_9FLAO</name>
<gene>
    <name evidence="2" type="ORF">C8P70_1333</name>
</gene>
<dbReference type="Proteomes" id="UP000295215">
    <property type="component" value="Unassembled WGS sequence"/>
</dbReference>
<dbReference type="RefSeq" id="WP_133713573.1">
    <property type="nucleotide sequence ID" value="NZ_SOAG01000033.1"/>
</dbReference>
<keyword evidence="1" id="KW-1133">Transmembrane helix</keyword>
<protein>
    <recommendedName>
        <fullName evidence="4">Copper resistance protein D</fullName>
    </recommendedName>
</protein>
<accession>A0A4R7EPR3</accession>
<comment type="caution">
    <text evidence="2">The sequence shown here is derived from an EMBL/GenBank/DDBJ whole genome shotgun (WGS) entry which is preliminary data.</text>
</comment>
<evidence type="ECO:0008006" key="4">
    <source>
        <dbReference type="Google" id="ProtNLM"/>
    </source>
</evidence>
<keyword evidence="1" id="KW-0812">Transmembrane</keyword>
<feature type="transmembrane region" description="Helical" evidence="1">
    <location>
        <begin position="91"/>
        <end position="111"/>
    </location>
</feature>
<proteinExistence type="predicted"/>
<organism evidence="2 3">
    <name type="scientific">Myroides indicus</name>
    <dbReference type="NCBI Taxonomy" id="1323422"/>
    <lineage>
        <taxon>Bacteria</taxon>
        <taxon>Pseudomonadati</taxon>
        <taxon>Bacteroidota</taxon>
        <taxon>Flavobacteriia</taxon>
        <taxon>Flavobacteriales</taxon>
        <taxon>Flavobacteriaceae</taxon>
        <taxon>Myroides</taxon>
    </lineage>
</organism>
<evidence type="ECO:0000313" key="3">
    <source>
        <dbReference type="Proteomes" id="UP000295215"/>
    </source>
</evidence>
<dbReference type="AlphaFoldDB" id="A0A4R7EPR3"/>
<sequence length="150" mass="16885">MNELHLLLIIHLLCATIWVGGHILVSGIVLPQVWKKKDTGLLFDFEEKYEKIGMPALLLLVITGIRMAYMYNVRVGNWFSFSFPIEKVVSLKLMCLFGIVLLALSAQLYVLPALKKNIKMLPLMTIHVLLVTLLSIAMLILGSFVRYGGI</sequence>
<evidence type="ECO:0000256" key="1">
    <source>
        <dbReference type="SAM" id="Phobius"/>
    </source>
</evidence>
<dbReference type="EMBL" id="SOAG01000033">
    <property type="protein sequence ID" value="TDS52069.1"/>
    <property type="molecule type" value="Genomic_DNA"/>
</dbReference>
<dbReference type="OrthoDB" id="1162754at2"/>
<feature type="transmembrane region" description="Helical" evidence="1">
    <location>
        <begin position="123"/>
        <end position="145"/>
    </location>
</feature>
<feature type="transmembrane region" description="Helical" evidence="1">
    <location>
        <begin position="6"/>
        <end position="31"/>
    </location>
</feature>
<keyword evidence="3" id="KW-1185">Reference proteome</keyword>
<evidence type="ECO:0000313" key="2">
    <source>
        <dbReference type="EMBL" id="TDS52069.1"/>
    </source>
</evidence>
<feature type="transmembrane region" description="Helical" evidence="1">
    <location>
        <begin position="52"/>
        <end position="71"/>
    </location>
</feature>
<keyword evidence="1" id="KW-0472">Membrane</keyword>
<reference evidence="2 3" key="1">
    <citation type="submission" date="2019-03" db="EMBL/GenBank/DDBJ databases">
        <title>Genomic Encyclopedia of Archaeal and Bacterial Type Strains, Phase II (KMG-II): from individual species to whole genera.</title>
        <authorList>
            <person name="Goeker M."/>
        </authorList>
    </citation>
    <scope>NUCLEOTIDE SEQUENCE [LARGE SCALE GENOMIC DNA]</scope>
    <source>
        <strain evidence="2 3">DSM 28213</strain>
    </source>
</reference>